<dbReference type="PANTHER" id="PTHR36108:SF13">
    <property type="entry name" value="COLOSSIN-B-RELATED"/>
    <property type="match status" value="1"/>
</dbReference>
<evidence type="ECO:0000259" key="10">
    <source>
        <dbReference type="Pfam" id="PF10425"/>
    </source>
</evidence>
<dbReference type="Pfam" id="PF17802">
    <property type="entry name" value="SpaA"/>
    <property type="match status" value="10"/>
</dbReference>
<keyword evidence="4" id="KW-0964">Secreted</keyword>
<dbReference type="InterPro" id="IPR011252">
    <property type="entry name" value="Fibrogen-bd_dom1"/>
</dbReference>
<feature type="domain" description="SpaA-like prealbumin fold" evidence="11">
    <location>
        <begin position="4247"/>
        <end position="4323"/>
    </location>
</feature>
<dbReference type="InterPro" id="IPR044060">
    <property type="entry name" value="Bacterial_rp_domain"/>
</dbReference>
<dbReference type="Gene3D" id="2.60.40.1290">
    <property type="match status" value="1"/>
</dbReference>
<comment type="caution">
    <text evidence="14">The sequence shown here is derived from an EMBL/GenBank/DDBJ whole genome shotgun (WGS) entry which is preliminary data.</text>
</comment>
<feature type="domain" description="SpaA-like prealbumin fold" evidence="11">
    <location>
        <begin position="4003"/>
        <end position="4075"/>
    </location>
</feature>
<feature type="chain" id="PRO_5039681876" evidence="9">
    <location>
        <begin position="24"/>
        <end position="5170"/>
    </location>
</feature>
<feature type="domain" description="SpaA-like prealbumin fold" evidence="11">
    <location>
        <begin position="2182"/>
        <end position="2261"/>
    </location>
</feature>
<feature type="compositionally biased region" description="Polar residues" evidence="7">
    <location>
        <begin position="48"/>
        <end position="65"/>
    </location>
</feature>
<dbReference type="RefSeq" id="WP_008900950.1">
    <property type="nucleotide sequence ID" value="NZ_GL397071.1"/>
</dbReference>
<comment type="similarity">
    <text evidence="2">Belongs to the serine-aspartate repeat-containing protein (SDr) family.</text>
</comment>
<feature type="region of interest" description="Disordered" evidence="7">
    <location>
        <begin position="3731"/>
        <end position="3750"/>
    </location>
</feature>
<keyword evidence="8" id="KW-1133">Transmembrane helix</keyword>
<reference evidence="14 15" key="1">
    <citation type="submission" date="2010-07" db="EMBL/GenBank/DDBJ databases">
        <authorList>
            <person name="Muzny D."/>
            <person name="Qin X."/>
            <person name="Deng J."/>
            <person name="Jiang H."/>
            <person name="Liu Y."/>
            <person name="Qu J."/>
            <person name="Song X.-Z."/>
            <person name="Zhang L."/>
            <person name="Thornton R."/>
            <person name="Coyle M."/>
            <person name="Francisco L."/>
            <person name="Jackson L."/>
            <person name="Javaid M."/>
            <person name="Korchina V."/>
            <person name="Kovar C."/>
            <person name="Mata R."/>
            <person name="Mathew T."/>
            <person name="Ngo R."/>
            <person name="Nguyen L."/>
            <person name="Nguyen N."/>
            <person name="Okwuonu G."/>
            <person name="Ongeri F."/>
            <person name="Pham C."/>
            <person name="Simmons D."/>
            <person name="Wilczek-Boney K."/>
            <person name="Hale W."/>
            <person name="Jakkamsetti A."/>
            <person name="Pham P."/>
            <person name="Ruth R."/>
            <person name="San Lucas F."/>
            <person name="Warren J."/>
            <person name="Zhang J."/>
            <person name="Zhao Z."/>
            <person name="Zhou C."/>
            <person name="Zhu D."/>
            <person name="Lee S."/>
            <person name="Bess C."/>
            <person name="Blankenburg K."/>
            <person name="Forbes L."/>
            <person name="Fu Q."/>
            <person name="Gubbala S."/>
            <person name="Hirani K."/>
            <person name="Jayaseelan J.C."/>
            <person name="Lara F."/>
            <person name="Munidasa M."/>
            <person name="Palculict T."/>
            <person name="Patil S."/>
            <person name="Pu L.-L."/>
            <person name="Saada N."/>
            <person name="Tang L."/>
            <person name="Weissenberger G."/>
            <person name="Zhu Y."/>
            <person name="Hemphill L."/>
            <person name="Shang Y."/>
            <person name="Youmans B."/>
            <person name="Ayvaz T."/>
            <person name="Ross M."/>
            <person name="Santibanez J."/>
            <person name="Aqrawi P."/>
            <person name="Gross S."/>
            <person name="Joshi V."/>
            <person name="Fowler G."/>
            <person name="Nazareth L."/>
            <person name="Reid J."/>
            <person name="Worley K."/>
            <person name="Petrosino J."/>
            <person name="Highlander S."/>
            <person name="Gibbs R."/>
        </authorList>
    </citation>
    <scope>NUCLEOTIDE SEQUENCE [LARGE SCALE GENOMIC DNA]</scope>
    <source>
        <strain evidence="14 15">ATCC BAA-1640</strain>
    </source>
</reference>
<evidence type="ECO:0000256" key="5">
    <source>
        <dbReference type="ARBA" id="ARBA00022729"/>
    </source>
</evidence>
<protein>
    <submittedName>
        <fullName evidence="14">LPXTG-motif cell wall anchor domain protein</fullName>
    </submittedName>
</protein>
<feature type="domain" description="SpaA-like prealbumin fold" evidence="11">
    <location>
        <begin position="1671"/>
        <end position="1756"/>
    </location>
</feature>
<feature type="domain" description="Bacterial repeat" evidence="13">
    <location>
        <begin position="3001"/>
        <end position="3065"/>
    </location>
</feature>
<dbReference type="HOGENOM" id="CLU_223384_0_0_9"/>
<evidence type="ECO:0000256" key="7">
    <source>
        <dbReference type="SAM" id="MobiDB-lite"/>
    </source>
</evidence>
<dbReference type="EMBL" id="AEEH01000012">
    <property type="protein sequence ID" value="EFM26265.1"/>
    <property type="molecule type" value="Genomic_DNA"/>
</dbReference>
<feature type="domain" description="Fibrinogen-binding" evidence="10">
    <location>
        <begin position="4509"/>
        <end position="4655"/>
    </location>
</feature>
<keyword evidence="15" id="KW-1185">Reference proteome</keyword>
<name>E0NIX5_9FIRM</name>
<feature type="domain" description="SpaA-like prealbumin fold" evidence="11">
    <location>
        <begin position="1368"/>
        <end position="1451"/>
    </location>
</feature>
<dbReference type="PANTHER" id="PTHR36108">
    <property type="entry name" value="COLOSSIN-B-RELATED"/>
    <property type="match status" value="1"/>
</dbReference>
<feature type="domain" description="SpaA-like prealbumin fold" evidence="11">
    <location>
        <begin position="4753"/>
        <end position="4809"/>
    </location>
</feature>
<dbReference type="InterPro" id="IPR041033">
    <property type="entry name" value="SpaA_PFL_dom_1"/>
</dbReference>
<evidence type="ECO:0000259" key="13">
    <source>
        <dbReference type="Pfam" id="PF18998"/>
    </source>
</evidence>
<dbReference type="InterPro" id="IPR042229">
    <property type="entry name" value="Listeria/Bacterioides_rpt_sf"/>
</dbReference>
<evidence type="ECO:0000256" key="6">
    <source>
        <dbReference type="ARBA" id="ARBA00023088"/>
    </source>
</evidence>
<evidence type="ECO:0000313" key="15">
    <source>
        <dbReference type="Proteomes" id="UP000003280"/>
    </source>
</evidence>
<feature type="domain" description="Bacterial repeat" evidence="13">
    <location>
        <begin position="3465"/>
        <end position="3538"/>
    </location>
</feature>
<keyword evidence="5 9" id="KW-0732">Signal</keyword>
<evidence type="ECO:0000259" key="12">
    <source>
        <dbReference type="Pfam" id="PF17961"/>
    </source>
</evidence>
<evidence type="ECO:0000256" key="8">
    <source>
        <dbReference type="SAM" id="Phobius"/>
    </source>
</evidence>
<feature type="domain" description="SpaA-like prealbumin fold" evidence="11">
    <location>
        <begin position="2291"/>
        <end position="2373"/>
    </location>
</feature>
<dbReference type="eggNOG" id="COG1579">
    <property type="taxonomic scope" value="Bacteria"/>
</dbReference>
<sequence length="5170" mass="572377">MKSLSKRAISLILAVLMIMDVFAPVAVVASSNSPQNNVKVLDEEPDSETNSQNNEILIPATPQTNPEEDTLVPVQDPASKPSQNSSQKPAQNKTTPNQLYKSWTLVNPGKTTYSKGDILDLSKLSVRVTKTDGSVATFSYVQLLKDTNFDVIENVGNKINLQPGKGSVTLVGPNLNPITVNIVVNDSADQLQGANSNDELVPAIDPQANEENDELVVAENPNDKKTNIIEGNEQNSPEKEIDKQKKEEDDELKGNILDQVAGKETEGNQSGLPAFDPLKALGLNKEDRELTEEELEAGLTKVELPTLNEAPVSPVFARSAYQSTGLIGDENLKEDLGLDMSDEFAPQAVGAGNNEGPQNVLQLDGKKFNIRTNFQTKVANGPIRAGQYFKIKLDDKLTLKDQFSLQPLRHNGQVIATAKYNAADNTITYKLITDINEDISVPVNIPVDYNPQNITPDENGNFVVTNKVSGLGVINPKDFNPKKVNKFGNVTNQITEPGRKEVTEIIESGDKEHKVYLEEWSTPVIEDKNLVGFNWTFTVTSDTDLNSLGYRANFTTVKGSGLGEIKNVKINGQDAELTDQLENALGIVDSKHHALESEAQGITYTFYTEVTDKQSAYMVDFSLALTAQNKVGAKRCIADEGYNLDDIAVATTSRVGMNNRTTILGEFPIIDGAKWTVTDAVSTGDNNEILPLEQRTIGGDQVQTGTQIAVYKLNSDGQMVEDKAAEETIRATEAQETYQVADQPVGTIAAYIYDTAINKDENQPEAKKELTLGGVEIAINAEPLADDSWHMEESLDFSEEKDPQAVGAEKPVGASPLNLDNKKFTIRTRLDTSTITGPIQSGQFFEIKLDPRLIVKQGTTLPNIVNDGAVLATPEYIEGTNSIKYTVKNPIAKNLQIPLAIDVDYNTAKIQELDGNKNTHPINNSISGLGVVRPVKLPEVIVNNNGDVVNGITEPDGHQVLQIVEPGSDYKVYMDAHGTPVVKDGKLVAVKWSVTFTSTKDLLALGLSSNATTVKGSGLGELSNLLLNGKEITTGLSTNEIEGQFGIVASKNHTIKESTKEVRYTFETKITNPQEKYALDLSVALNNKKKTGAVRLIFDAKDNKSYMEDTTSKRAGINNRTTILGEFSSDTTARWTVTDQVSTGDKNNGLPIAKRELTGDQELTSAKMAVYGLNEADGKMVIKQSVDAQESKITSIPKKEANPSGQQLPGRIAVYEFNTDITDSEAGYSLSGVNISKYQPIKIKQTWSGIDGNGKMPEQKIEVKDANGNALAHPIAVSEGTKGQASREFDLPAVKKWEIIKEINPETQKEEIKEVKITPNIVQTFPKGPTIGGKTYSYKEKYNYYSLQDGAYHIYNVMTESTDEKDADFTIIKTDSKDPTKKLSGAKFTLQSPKETITLQTDASGKASFKNISPGTYTLIENEAPKGYKLDQTAKQITVSSDGKVSVEGNNISMQGGKVATVLARHNYYPSYPSYMNAMHYGSIDQNGNVEFYIYLKPEANRSDGSTNKDTRLDLNLAGGGKITSVEVIDVAPNSNYKNYNLRANVVTAMQNQTASSISGSDVQNKNVTNDITGKADVTDPFTGKTGYQVKFPTARFNNDWGFLVKVKATGGTNTSTVSYDWLTDNQSVANEAKIQETIGLSTKSSDPASTNPTNDGVTLNISNEEFEKADIEVTKVDENGIDGLSGATFTLKDADNNPIIDVHASNEEGKKGLASFGKQAPGKYIIEEKKAPQGYKRSNVIFEATVTDDGKVTYKAKFKDGNGTPINGVDYILEDVEIGQDQDKAQTTVVNQSMTLQEKQSQPDDGRIGWQEGIWEAYGIESYRYSGTYNIQNAVKGGKFKIQFDRNLDFKRYVYEIPDLKDGYGNLIAKPYFNYDTNLLTYVFEDNYSNVNASINIVGIIPDKYYATQTNKTNGYDFKIVVDPDASDASTTNKTLKFNVKTDYYAYDSQGGSGPLTSEYITDIYKGDDGNIYLRAVSYYNPTNMSSGQRTIRLDWLSMKKPRPGLEYYKADGYPAFGFEDLKVYKVYGDQARKQELMPLSYGIRPEQDTSNYSRVYSKSNVNPAMGFSESGGDVRVTYRPEYLKSHEGLMDYGHERHPLEIQVPRVSGKEGYVIVQTFKVTDEQRFKDLWSGYYLSNGSRHTGSYQKGNYNWALGSETGKEIPTFYSQKIKLINKKYKPGSFKINKTNEADNKPLADAIFELRDTDGTATIKRYSGADGIVEFNNLEPGIYTLEEIQAPKNFTKSNRRWQVAVYDDGNVVIREIGGSGAELSGKNTIIIPVTNKPIGEEFKVYKKKSDGTPLQGAKFKITKQVKEGEQGYTDEKVSDPKGVVNFDKSLTEGTYVIEETEAPTGYRKLDKEWVLVISKDKDGNLVKKVYNHRDPSSSTTTINSILEKNNVNWVNVRDRSLEGWNLYDNRRTDWTGNFPTPFKMGTRIVGINTSEKYVIQRYVLNPEANSIDSTNGTIHREKTEYQNMDWYKGNAVAGTDYQVFKLNKAVTGEISDIRLAEYGAVDITDSVKDSAKSVAGRYGEPNRLSLDFPATETPIVVDVKIQYTDSTGGVGTGMDWTENGVTYWKSDYYERVNIIKEAGPVLDQATGIQGAYISDNSLDVTNEEKTFGFKLKKVKEDNIGQAIKGAEFKLTGPKKSDGSKQEERFMTTGSDGMISFDKLKPGTYKLEETNAAPGYEIANKDWEVRITDKGKVFIKVVAKPTNTNNEEGTASRSAEPESVEANTKLSIVKDSSVAMVSSIEELNTNLYNNLSSSQLKRSLAETVLGKDSPENLEIGNEIVGAPVRAGGWEDVDPARSNSPTNYEERFNYSDNKQISQTKIISIDKTNHKFIQRFLINVNPDVTTKQVLKFHSYPGKSSLVKGDFSYLRVQAVGNGSTIDNIVGTPRNLKYSDASNNYNGGKIINMIIQNNGTITTPIVVEIEKSYTPGSLVGIGATIFPLGDGGTYPKNMKIGQTYNSDADINYKNLNQTYTITTSTTDNNGNLKVEVGGQVGKTKGIKAGEQVAIYPQPNDGYELADIKFNDISKYNPSYPSYHFTMPEGNVNIVATFKKIPSYNINIDPNIKNGKVTSVKKQAKENEAFTLEIEPDLGYKLQNIYVNNGWWNNYVQNGKLTLTMGRSDANVTATFERDPNKAIVSFDEWGGSGAMGPFEADLRYYNNFKLPQNEFKAPAGKIFRAWWYIDNYYDPGDTITVRGDSIVYATWKDKPVETVIVSFDKNGGTGNMADQPVEKGKAYVLPACGFTAPANKEFKAWEVNGTEYQPESSITVNANTTVKAIWKDKTFSINVVPNSDHGSITASASSAKTGDKVTITVNPDSRYELEKIEVQNRTGTPLATLYKDNPSFTMPDQDVYLKAFFKVKTSQTDEFNVYIEDNKPERSVKVEPSKAKAGERVEVSVTMENSSYALERIGVRNSSEQEVDFVKTGPRTGYFIMPGSDVKVYTTTKEVQSGSYEVKIADTKYGYVETDKVVAQPGDTVNLTPVANDGFKLGSYTVTNVETNESITITDNKFTMPNSAVTVSASFTSDGTSIPTDGEVEIPSGKFAQITNKQTGIELKIFKKSSDDSPLIGAVFELKKTNEDYTKDDETFTKVYAESDAEGNVRFFEDKEKKKPVRLKPGKYLLTETKSPAGYKKPAAPWRLEVKEKGGQLVITQNSPKYTATSFLSSDGVKAGDNTTSNDKIKYKSIIKNIDPINKTFVQRIYIDTRGCDGKVNVQITPTTKREERDTPSAPPKTISGGVKTAYRTTYKVTNPGANPHVDEILKDYDLRKTNVSVVNTARWRPFDWGFDEDQINLSNDGVYFIDIEGFYDDNIKDPGDIELKLDFYGGERIFAQRTYENGQLGWKYDSDIGVDKDGNQVKRDAAYQQGMEALYKYYESIYGADKAKTWFYSNPDNGKYDIWLRKGAIISGKDYDAGRIVLATDKENPNNPKNTTPIQTSKTKANISELYSSDVIKTVPQEGMTITNEDETYNITFSKHAKLKTDGSQEDFNKNRLEGAVFKLQKKEGSFWYDRDESYVASAFNGYFGFRRLEPGRYRLLEVTPPQGYKPIEGPLLEFTIKQIDTRSGKIINPNTKKEVNLVDLTIVDPNNEKEIALNTAKAKIKGDKTNTVYNFSDLVKTEKFDIETCLILSTVNDDKGNPKEIPLKEANYLDPETKKPMGRIISGAQGYISLEYKPGGYVAEYGNASSSGGALVDYVTSATAKNMGKILNETPGKGKVTIKKLDENGKALGETTDKEGKLIPGAKFEAIRTSGKKDKDGNPLAEAKYDGTVDKDGILVIDGLPIGNYELKEIENPSGHINTGQVWHFTVGGKDLDPYAGDIARTGQDLTSKISIEKSELKVVRPNADDEKATGYERNQVIRPHVGQSLEFDNEFKLDPSIEIKPGDYFVLKLSENMDLEGVRTDGASNLDLFADGVGTIAKADYNKEAGTITYTFTKYAEQYKLLNFENKLAAHISLAKVRNSDPNAQVGLSVGNSAKNHNINIKYVVDTIEESYDNATVSLASKITQYNTKTGEFVHYFYVNRDRQYNNKDQYFTYTPNVAVDDLQLTYYKLRYNSEYYINQSMPESFAVNESDSNLVRSGGTSPEDVAANKKVTYNIGNLGPKGSMIIKVTGRMKATGTEKQVLSYKGVSGLYSKYYYYYDYWGNYIGEHVSNYPIVYRWDAIYAFDNTNTASADLTISAINPSNKIQFKKVDPYGNVIKPALNEQGEVIKDTKGIVKDAAYFSLFKNGGTAKNPNTTWNPIGNAKAVDKDGLVAYEKLEKGYYKVVETTSPPGYIKPTEAVTYFKVDESGKIYRKITVSNTGSSVTTGDIWEEVDGTVPIEIVNNKPIEFEKIDADDNIKKLEGAVFEVEYKEKEDGTYETIKVKKTVNDKETEVPMTVTSGKNGKFKLEVTKDGYYALKETKAPKDYGKFPGYIKEFKLEKGKVQVLEKDPSKASLTKGAKGLITSQVLEVDKTKKTFKQRLIINPGHKFNMDPYGTQFYIRSVNDPFNKNVTINSVKTAVVKQNESIDSLTGQSYKEFDSTNNSGNILYKQNLIELYKIPYQNWSTNIDVTDALVIEVTGTFTDEKPANFKVEMISDQTTYDEITYTVDLNNFSAGKGAYVDAKTPIVVENKKAEYPSTGGMGTFIFTSIGMSLIGLAYLSYRRRRGLVFDE</sequence>
<feature type="transmembrane region" description="Helical" evidence="8">
    <location>
        <begin position="5140"/>
        <end position="5160"/>
    </location>
</feature>
<dbReference type="eggNOG" id="COG4932">
    <property type="taxonomic scope" value="Bacteria"/>
</dbReference>
<feature type="region of interest" description="Disordered" evidence="7">
    <location>
        <begin position="224"/>
        <end position="253"/>
    </location>
</feature>
<dbReference type="InterPro" id="IPR011266">
    <property type="entry name" value="Adhesin_Fg-bd_dom_2"/>
</dbReference>
<dbReference type="Pfam" id="PF18998">
    <property type="entry name" value="Flg_new_2"/>
    <property type="match status" value="4"/>
</dbReference>
<dbReference type="InterPro" id="IPR041171">
    <property type="entry name" value="SDR_Ig"/>
</dbReference>
<dbReference type="GO" id="GO:0007155">
    <property type="term" value="P:cell adhesion"/>
    <property type="evidence" value="ECO:0007669"/>
    <property type="project" value="InterPro"/>
</dbReference>
<evidence type="ECO:0000256" key="4">
    <source>
        <dbReference type="ARBA" id="ARBA00022525"/>
    </source>
</evidence>
<dbReference type="Gene3D" id="2.60.40.4270">
    <property type="entry name" value="Listeria-Bacteroides repeat domain"/>
    <property type="match status" value="1"/>
</dbReference>
<keyword evidence="8" id="KW-0472">Membrane</keyword>
<feature type="domain" description="Bacterial repeat" evidence="13">
    <location>
        <begin position="3076"/>
        <end position="3143"/>
    </location>
</feature>
<dbReference type="Gene3D" id="2.60.40.1280">
    <property type="match status" value="4"/>
</dbReference>
<evidence type="ECO:0000256" key="9">
    <source>
        <dbReference type="SAM" id="SignalP"/>
    </source>
</evidence>
<dbReference type="OrthoDB" id="3268315at2"/>
<dbReference type="Gene3D" id="2.60.40.10">
    <property type="entry name" value="Immunoglobulins"/>
    <property type="match status" value="10"/>
</dbReference>
<feature type="domain" description="SpaA-like prealbumin fold" evidence="11">
    <location>
        <begin position="2624"/>
        <end position="2710"/>
    </location>
</feature>
<evidence type="ECO:0000256" key="3">
    <source>
        <dbReference type="ARBA" id="ARBA00022512"/>
    </source>
</evidence>
<keyword evidence="3" id="KW-0134">Cell wall</keyword>
<evidence type="ECO:0000256" key="2">
    <source>
        <dbReference type="ARBA" id="ARBA00007257"/>
    </source>
</evidence>
<dbReference type="SUPFAM" id="SSF49478">
    <property type="entry name" value="Cna protein B-type domain"/>
    <property type="match status" value="3"/>
</dbReference>
<dbReference type="STRING" id="862517.HMPREF9225_0114"/>
<feature type="signal peptide" evidence="9">
    <location>
        <begin position="1"/>
        <end position="23"/>
    </location>
</feature>
<dbReference type="Proteomes" id="UP000003280">
    <property type="component" value="Unassembled WGS sequence"/>
</dbReference>
<dbReference type="Pfam" id="PF10425">
    <property type="entry name" value="SdrG_C_C"/>
    <property type="match status" value="1"/>
</dbReference>
<feature type="domain" description="SpaA-like prealbumin fold" evidence="11">
    <location>
        <begin position="3568"/>
        <end position="3665"/>
    </location>
</feature>
<gene>
    <name evidence="14" type="ORF">HMPREF9225_0114</name>
</gene>
<keyword evidence="8" id="KW-0812">Transmembrane</keyword>
<evidence type="ECO:0000259" key="11">
    <source>
        <dbReference type="Pfam" id="PF17802"/>
    </source>
</evidence>
<feature type="domain" description="Bacterial repeat" evidence="13">
    <location>
        <begin position="3301"/>
        <end position="3372"/>
    </location>
</feature>
<proteinExistence type="inferred from homology"/>
<organism evidence="14 15">
    <name type="scientific">Peptoniphilus duerdenii ATCC BAA-1640</name>
    <dbReference type="NCBI Taxonomy" id="862517"/>
    <lineage>
        <taxon>Bacteria</taxon>
        <taxon>Bacillati</taxon>
        <taxon>Bacillota</taxon>
        <taxon>Tissierellia</taxon>
        <taxon>Tissierellales</taxon>
        <taxon>Peptoniphilaceae</taxon>
        <taxon>Peptoniphilus</taxon>
    </lineage>
</organism>
<dbReference type="NCBIfam" id="TIGR01167">
    <property type="entry name" value="LPXTG_anchor"/>
    <property type="match status" value="1"/>
</dbReference>
<feature type="domain" description="SDR-like Ig" evidence="12">
    <location>
        <begin position="367"/>
        <end position="456"/>
    </location>
</feature>
<accession>E0NIX5</accession>
<dbReference type="InterPro" id="IPR008966">
    <property type="entry name" value="Adhesion_dom_sf"/>
</dbReference>
<dbReference type="SUPFAM" id="SSF49401">
    <property type="entry name" value="Bacterial adhesins"/>
    <property type="match status" value="3"/>
</dbReference>
<evidence type="ECO:0000256" key="1">
    <source>
        <dbReference type="ARBA" id="ARBA00004168"/>
    </source>
</evidence>
<feature type="compositionally biased region" description="Polar residues" evidence="7">
    <location>
        <begin position="80"/>
        <end position="99"/>
    </location>
</feature>
<keyword evidence="6" id="KW-0572">Peptidoglycan-anchor</keyword>
<dbReference type="Pfam" id="PF17961">
    <property type="entry name" value="Big_8"/>
    <property type="match status" value="2"/>
</dbReference>
<feature type="domain" description="SpaA-like prealbumin fold" evidence="11">
    <location>
        <begin position="4844"/>
        <end position="4941"/>
    </location>
</feature>
<comment type="subcellular location">
    <subcellularLocation>
        <location evidence="1">Secreted</location>
        <location evidence="1">Cell wall</location>
        <topology evidence="1">Peptidoglycan-anchor</topology>
    </subcellularLocation>
</comment>
<dbReference type="InterPro" id="IPR013783">
    <property type="entry name" value="Ig-like_fold"/>
</dbReference>
<evidence type="ECO:0000313" key="14">
    <source>
        <dbReference type="EMBL" id="EFM26265.1"/>
    </source>
</evidence>
<feature type="region of interest" description="Disordered" evidence="7">
    <location>
        <begin position="36"/>
        <end position="99"/>
    </location>
</feature>
<feature type="domain" description="SDR-like Ig" evidence="12">
    <location>
        <begin position="4375"/>
        <end position="4476"/>
    </location>
</feature>
<feature type="compositionally biased region" description="Basic and acidic residues" evidence="7">
    <location>
        <begin position="236"/>
        <end position="247"/>
    </location>
</feature>